<feature type="region of interest" description="Disordered" evidence="1">
    <location>
        <begin position="121"/>
        <end position="165"/>
    </location>
</feature>
<keyword evidence="2" id="KW-1133">Transmembrane helix</keyword>
<feature type="transmembrane region" description="Helical" evidence="2">
    <location>
        <begin position="38"/>
        <end position="60"/>
    </location>
</feature>
<sequence>MCFNNYLFLGQKIIDKLVHIDTQLISLLHLSLTPFNSLLYTWVLSLTVWNICLYSFFFVFTLSLFPYPIHRVAGFMGTIVNNNAILILLLAKQRTLRVRFDILTNLIWSVRERKGAKENEIRPDNRVRKRSFYSENDQKDNNHIEDTRQNNHNEDDTKNRVKTHGNYHRDGEEYRERTSHSAYSIIKNATSGSLHNRKRLEEGENATNGNLLDVRSEVIGRNDTRSGRRFFLRDNRASEMIERNNTNETDVRSGTVIDIIPHGTPWLSNRSGHITRHHRENDGRSSKLGENYREIKENAEIDSSHGAVVTVLA</sequence>
<proteinExistence type="predicted"/>
<dbReference type="EMBL" id="HBUF01625673">
    <property type="protein sequence ID" value="CAG6782039.1"/>
    <property type="molecule type" value="Transcribed_RNA"/>
</dbReference>
<feature type="transmembrane region" description="Helical" evidence="2">
    <location>
        <begin position="72"/>
        <end position="91"/>
    </location>
</feature>
<reference evidence="3" key="1">
    <citation type="submission" date="2021-05" db="EMBL/GenBank/DDBJ databases">
        <authorList>
            <person name="Alioto T."/>
            <person name="Alioto T."/>
            <person name="Gomez Garrido J."/>
        </authorList>
    </citation>
    <scope>NUCLEOTIDE SEQUENCE</scope>
</reference>
<dbReference type="AlphaFoldDB" id="A0A8D9FA71"/>
<organism evidence="3">
    <name type="scientific">Cacopsylla melanoneura</name>
    <dbReference type="NCBI Taxonomy" id="428564"/>
    <lineage>
        <taxon>Eukaryota</taxon>
        <taxon>Metazoa</taxon>
        <taxon>Ecdysozoa</taxon>
        <taxon>Arthropoda</taxon>
        <taxon>Hexapoda</taxon>
        <taxon>Insecta</taxon>
        <taxon>Pterygota</taxon>
        <taxon>Neoptera</taxon>
        <taxon>Paraneoptera</taxon>
        <taxon>Hemiptera</taxon>
        <taxon>Sternorrhyncha</taxon>
        <taxon>Psylloidea</taxon>
        <taxon>Psyllidae</taxon>
        <taxon>Psyllinae</taxon>
        <taxon>Cacopsylla</taxon>
    </lineage>
</organism>
<name>A0A8D9FA71_9HEMI</name>
<evidence type="ECO:0000256" key="1">
    <source>
        <dbReference type="SAM" id="MobiDB-lite"/>
    </source>
</evidence>
<keyword evidence="2" id="KW-0812">Transmembrane</keyword>
<protein>
    <submittedName>
        <fullName evidence="3">Uncharacterized protein</fullName>
    </submittedName>
</protein>
<evidence type="ECO:0000313" key="3">
    <source>
        <dbReference type="EMBL" id="CAG6782039.1"/>
    </source>
</evidence>
<accession>A0A8D9FA71</accession>
<feature type="compositionally biased region" description="Basic and acidic residues" evidence="1">
    <location>
        <begin position="136"/>
        <end position="159"/>
    </location>
</feature>
<evidence type="ECO:0000256" key="2">
    <source>
        <dbReference type="SAM" id="Phobius"/>
    </source>
</evidence>
<keyword evidence="2" id="KW-0472">Membrane</keyword>